<dbReference type="EMBL" id="LR877169">
    <property type="protein sequence ID" value="CAD2222243.1"/>
    <property type="molecule type" value="Genomic_DNA"/>
</dbReference>
<reference evidence="1 2" key="1">
    <citation type="submission" date="2020-08" db="EMBL/GenBank/DDBJ databases">
        <authorList>
            <person name="Newling K."/>
            <person name="Davey J."/>
            <person name="Forrester S."/>
        </authorList>
    </citation>
    <scope>NUCLEOTIDE SEQUENCE [LARGE SCALE GENOMIC DNA]</scope>
    <source>
        <strain evidence="2">Crithidia deanei Carvalho (ATCC PRA-265)</strain>
    </source>
</reference>
<dbReference type="Proteomes" id="UP000515908">
    <property type="component" value="Chromosome 25"/>
</dbReference>
<gene>
    <name evidence="1" type="ORF">ADEAN_000978300</name>
</gene>
<name>S9X449_9TRYP</name>
<evidence type="ECO:0000313" key="1">
    <source>
        <dbReference type="EMBL" id="CAD2222243.1"/>
    </source>
</evidence>
<sequence length="99" mass="11555">MSNRFYQKYFIRCGNCSAIQRGAQGYKPIPNPILFNSDAHSRSFHNEQRRSAGFVGMRITSRCDKCTRVHSDWSMLDHQQLLDVKGSMTAEERKKLLWD</sequence>
<keyword evidence="2" id="KW-1185">Reference proteome</keyword>
<dbReference type="VEuPathDB" id="TriTrypDB:ADEAN_000978300"/>
<proteinExistence type="predicted"/>
<dbReference type="OrthoDB" id="238267at2759"/>
<protein>
    <submittedName>
        <fullName evidence="1">Uncharacterized protein</fullName>
    </submittedName>
</protein>
<organism evidence="1 2">
    <name type="scientific">Angomonas deanei</name>
    <dbReference type="NCBI Taxonomy" id="59799"/>
    <lineage>
        <taxon>Eukaryota</taxon>
        <taxon>Discoba</taxon>
        <taxon>Euglenozoa</taxon>
        <taxon>Kinetoplastea</taxon>
        <taxon>Metakinetoplastina</taxon>
        <taxon>Trypanosomatida</taxon>
        <taxon>Trypanosomatidae</taxon>
        <taxon>Strigomonadinae</taxon>
        <taxon>Angomonas</taxon>
    </lineage>
</organism>
<accession>S9X449</accession>
<dbReference type="AlphaFoldDB" id="S9X449"/>
<evidence type="ECO:0000313" key="2">
    <source>
        <dbReference type="Proteomes" id="UP000515908"/>
    </source>
</evidence>